<proteinExistence type="inferred from homology"/>
<dbReference type="EMBL" id="CAJVCH010186423">
    <property type="protein sequence ID" value="CAG7729923.1"/>
    <property type="molecule type" value="Genomic_DNA"/>
</dbReference>
<keyword evidence="5" id="KW-0732">Signal</keyword>
<dbReference type="GO" id="GO:0007018">
    <property type="term" value="P:microtubule-based movement"/>
    <property type="evidence" value="ECO:0007669"/>
    <property type="project" value="InterPro"/>
</dbReference>
<evidence type="ECO:0000313" key="8">
    <source>
        <dbReference type="Proteomes" id="UP000708208"/>
    </source>
</evidence>
<dbReference type="AlphaFoldDB" id="A0A8J2JYR3"/>
<dbReference type="PANTHER" id="PTHR21608">
    <property type="entry name" value="KINESIN-LIKE PROTEIN CG14535"/>
    <property type="match status" value="1"/>
</dbReference>
<keyword evidence="2" id="KW-0206">Cytoskeleton</keyword>
<feature type="compositionally biased region" description="Gly residues" evidence="4">
    <location>
        <begin position="88"/>
        <end position="102"/>
    </location>
</feature>
<dbReference type="GO" id="GO:0008017">
    <property type="term" value="F:microtubule binding"/>
    <property type="evidence" value="ECO:0007669"/>
    <property type="project" value="InterPro"/>
</dbReference>
<dbReference type="PROSITE" id="PS50067">
    <property type="entry name" value="KINESIN_MOTOR_2"/>
    <property type="match status" value="1"/>
</dbReference>
<feature type="chain" id="PRO_5035157775" description="Kinesin motor domain-containing protein" evidence="5">
    <location>
        <begin position="23"/>
        <end position="177"/>
    </location>
</feature>
<gene>
    <name evidence="7" type="ORF">AFUS01_LOCUS18608</name>
</gene>
<name>A0A8J2JYR3_9HEXA</name>
<accession>A0A8J2JYR3</accession>
<comment type="similarity">
    <text evidence="3">Belongs to the TRAFAC class myosin-kinesin ATPase superfamily. Kinesin family.</text>
</comment>
<evidence type="ECO:0000259" key="6">
    <source>
        <dbReference type="PROSITE" id="PS50067"/>
    </source>
</evidence>
<organism evidence="7 8">
    <name type="scientific">Allacma fusca</name>
    <dbReference type="NCBI Taxonomy" id="39272"/>
    <lineage>
        <taxon>Eukaryota</taxon>
        <taxon>Metazoa</taxon>
        <taxon>Ecdysozoa</taxon>
        <taxon>Arthropoda</taxon>
        <taxon>Hexapoda</taxon>
        <taxon>Collembola</taxon>
        <taxon>Symphypleona</taxon>
        <taxon>Sminthuridae</taxon>
        <taxon>Allacma</taxon>
    </lineage>
</organism>
<dbReference type="OrthoDB" id="8862460at2759"/>
<evidence type="ECO:0000256" key="4">
    <source>
        <dbReference type="SAM" id="MobiDB-lite"/>
    </source>
</evidence>
<sequence>MLGNGSPSISVLGGLLLAVLNGQRHLPSRDSKLGAILRECLGSLTCRAVVMIHVSNAHSRYAETLAALQLGSRVHRLRRSRRLKMGSVGSGNGSGGSSGGSGEEMRLNCTNAIVALANNSLGGLGEGETGSSDIDPSSSEQSCDTVIYLGPSIDDATDGEHPPVYLPSLENGSSIEK</sequence>
<evidence type="ECO:0000256" key="5">
    <source>
        <dbReference type="SAM" id="SignalP"/>
    </source>
</evidence>
<keyword evidence="8" id="KW-1185">Reference proteome</keyword>
<evidence type="ECO:0000256" key="3">
    <source>
        <dbReference type="PROSITE-ProRule" id="PRU00283"/>
    </source>
</evidence>
<dbReference type="InterPro" id="IPR027640">
    <property type="entry name" value="Kinesin-like_fam"/>
</dbReference>
<feature type="region of interest" description="Disordered" evidence="4">
    <location>
        <begin position="83"/>
        <end position="102"/>
    </location>
</feature>
<dbReference type="Pfam" id="PF00225">
    <property type="entry name" value="Kinesin"/>
    <property type="match status" value="1"/>
</dbReference>
<feature type="signal peptide" evidence="5">
    <location>
        <begin position="1"/>
        <end position="22"/>
    </location>
</feature>
<evidence type="ECO:0000256" key="1">
    <source>
        <dbReference type="ARBA" id="ARBA00004245"/>
    </source>
</evidence>
<evidence type="ECO:0000256" key="2">
    <source>
        <dbReference type="ARBA" id="ARBA00023212"/>
    </source>
</evidence>
<protein>
    <recommendedName>
        <fullName evidence="6">Kinesin motor domain-containing protein</fullName>
    </recommendedName>
</protein>
<keyword evidence="2" id="KW-0963">Cytoplasm</keyword>
<dbReference type="GO" id="GO:0003777">
    <property type="term" value="F:microtubule motor activity"/>
    <property type="evidence" value="ECO:0007669"/>
    <property type="project" value="InterPro"/>
</dbReference>
<comment type="caution">
    <text evidence="3">Lacks conserved residue(s) required for the propagation of feature annotation.</text>
</comment>
<feature type="domain" description="Kinesin motor" evidence="6">
    <location>
        <begin position="1"/>
        <end position="77"/>
    </location>
</feature>
<reference evidence="7" key="1">
    <citation type="submission" date="2021-06" db="EMBL/GenBank/DDBJ databases">
        <authorList>
            <person name="Hodson N. C."/>
            <person name="Mongue J. A."/>
            <person name="Jaron S. K."/>
        </authorList>
    </citation>
    <scope>NUCLEOTIDE SEQUENCE</scope>
</reference>
<dbReference type="PANTHER" id="PTHR21608:SF7">
    <property type="entry name" value="KINESIN-LIKE PROTEIN CG14535"/>
    <property type="match status" value="1"/>
</dbReference>
<dbReference type="Proteomes" id="UP000708208">
    <property type="component" value="Unassembled WGS sequence"/>
</dbReference>
<dbReference type="InterPro" id="IPR001752">
    <property type="entry name" value="Kinesin_motor_dom"/>
</dbReference>
<comment type="caution">
    <text evidence="7">The sequence shown here is derived from an EMBL/GenBank/DDBJ whole genome shotgun (WGS) entry which is preliminary data.</text>
</comment>
<dbReference type="GO" id="GO:0015630">
    <property type="term" value="C:microtubule cytoskeleton"/>
    <property type="evidence" value="ECO:0007669"/>
    <property type="project" value="UniProtKB-ARBA"/>
</dbReference>
<dbReference type="GO" id="GO:0005524">
    <property type="term" value="F:ATP binding"/>
    <property type="evidence" value="ECO:0007669"/>
    <property type="project" value="InterPro"/>
</dbReference>
<evidence type="ECO:0000313" key="7">
    <source>
        <dbReference type="EMBL" id="CAG7729923.1"/>
    </source>
</evidence>
<feature type="region of interest" description="Disordered" evidence="4">
    <location>
        <begin position="150"/>
        <end position="177"/>
    </location>
</feature>
<comment type="subcellular location">
    <subcellularLocation>
        <location evidence="1">Cytoplasm</location>
        <location evidence="1">Cytoskeleton</location>
    </subcellularLocation>
</comment>